<proteinExistence type="predicted"/>
<dbReference type="RefSeq" id="WP_100128621.1">
    <property type="nucleotide sequence ID" value="NZ_CADDYI010000005.1"/>
</dbReference>
<dbReference type="Pfam" id="PF04102">
    <property type="entry name" value="SlyX"/>
    <property type="match status" value="1"/>
</dbReference>
<dbReference type="OrthoDB" id="9803836at2"/>
<dbReference type="EMBL" id="NJGE01000004">
    <property type="protein sequence ID" value="PIT69680.1"/>
    <property type="molecule type" value="Genomic_DNA"/>
</dbReference>
<sequence length="66" mass="7851">MSDENRLIELETKLAYQEKFIEELSRMIADQWKSLDEMSKKVDVLVRRFSDLEEQSLTEAVILPVY</sequence>
<accession>A0A2M6UTZ7</accession>
<comment type="caution">
    <text evidence="1">The sequence shown here is derived from an EMBL/GenBank/DDBJ whole genome shotgun (WGS) entry which is preliminary data.</text>
</comment>
<dbReference type="Proteomes" id="UP000229839">
    <property type="component" value="Unassembled WGS sequence"/>
</dbReference>
<dbReference type="NCBIfam" id="NF001962">
    <property type="entry name" value="PRK00736.1"/>
    <property type="match status" value="1"/>
</dbReference>
<name>A0A2M6UTZ7_9HYPH</name>
<dbReference type="Gene3D" id="1.20.5.300">
    <property type="match status" value="1"/>
</dbReference>
<dbReference type="InterPro" id="IPR007236">
    <property type="entry name" value="SlyX"/>
</dbReference>
<dbReference type="AlphaFoldDB" id="A0A2M6UTZ7"/>
<protein>
    <submittedName>
        <fullName evidence="1">SlyX protein</fullName>
    </submittedName>
</protein>
<gene>
    <name evidence="1" type="ORF">CER18_02420</name>
</gene>
<organism evidence="1 2">
    <name type="scientific">Bartonella tribocorum</name>
    <dbReference type="NCBI Taxonomy" id="85701"/>
    <lineage>
        <taxon>Bacteria</taxon>
        <taxon>Pseudomonadati</taxon>
        <taxon>Pseudomonadota</taxon>
        <taxon>Alphaproteobacteria</taxon>
        <taxon>Hyphomicrobiales</taxon>
        <taxon>Bartonellaceae</taxon>
        <taxon>Bartonella</taxon>
    </lineage>
</organism>
<reference evidence="1 2" key="1">
    <citation type="submission" date="2017-06" db="EMBL/GenBank/DDBJ databases">
        <title>Draft genome of Bartonella tribocorum strain L103, isolated from a rodent in Laos.</title>
        <authorList>
            <person name="Hadjadj L."/>
            <person name="Jiyipong T."/>
            <person name="Morand S."/>
            <person name="Diene S.M."/>
            <person name="Rolain J.-M."/>
        </authorList>
    </citation>
    <scope>NUCLEOTIDE SEQUENCE [LARGE SCALE GENOMIC DNA]</scope>
    <source>
        <strain evidence="1 2">L103</strain>
    </source>
</reference>
<dbReference type="PANTHER" id="PTHR36508">
    <property type="entry name" value="PROTEIN SLYX"/>
    <property type="match status" value="1"/>
</dbReference>
<evidence type="ECO:0000313" key="2">
    <source>
        <dbReference type="Proteomes" id="UP000229839"/>
    </source>
</evidence>
<dbReference type="PANTHER" id="PTHR36508:SF1">
    <property type="entry name" value="PROTEIN SLYX"/>
    <property type="match status" value="1"/>
</dbReference>
<evidence type="ECO:0000313" key="1">
    <source>
        <dbReference type="EMBL" id="PIT69680.1"/>
    </source>
</evidence>